<sequence length="242" mass="26457">MTPLKVLVIDDDKPTLRMFELFLKAYGHDVLLAENGMEGITLFEIQKPAIVFTDIKMPGMDGFAVLDKIKGQVPETEVIIMTGHGDMDLAVDALNHEATDFINKPISRSALDAALHRAKERLNLIKTPVPLAQYHMEGNIRIIKIMGNINAGAEAQLMAAYDQAGAEDSAHIMLSFNENTSINGAGIAVLIQLLSKSKKKNQKVAISGISENFQEIFKMVGITRFAKVFTDKADAKAYLAVG</sequence>
<dbReference type="Gene3D" id="3.40.50.2300">
    <property type="match status" value="1"/>
</dbReference>
<gene>
    <name evidence="5" type="ORF">SAMN04487931_10799</name>
</gene>
<evidence type="ECO:0000313" key="6">
    <source>
        <dbReference type="Proteomes" id="UP000199608"/>
    </source>
</evidence>
<dbReference type="SMART" id="SM00448">
    <property type="entry name" value="REC"/>
    <property type="match status" value="1"/>
</dbReference>
<name>A0A1H2HX35_9BACT</name>
<accession>A0A1H2HX35</accession>
<dbReference type="SUPFAM" id="SSF52091">
    <property type="entry name" value="SpoIIaa-like"/>
    <property type="match status" value="1"/>
</dbReference>
<dbReference type="PROSITE" id="PS50110">
    <property type="entry name" value="RESPONSE_REGULATORY"/>
    <property type="match status" value="1"/>
</dbReference>
<feature type="domain" description="Response regulatory" evidence="3">
    <location>
        <begin position="5"/>
        <end position="119"/>
    </location>
</feature>
<dbReference type="RefSeq" id="WP_092234812.1">
    <property type="nucleotide sequence ID" value="NZ_FNLL01000007.1"/>
</dbReference>
<evidence type="ECO:0000256" key="2">
    <source>
        <dbReference type="PROSITE-ProRule" id="PRU00169"/>
    </source>
</evidence>
<dbReference type="PROSITE" id="PS50801">
    <property type="entry name" value="STAS"/>
    <property type="match status" value="1"/>
</dbReference>
<dbReference type="PANTHER" id="PTHR44591:SF3">
    <property type="entry name" value="RESPONSE REGULATORY DOMAIN-CONTAINING PROTEIN"/>
    <property type="match status" value="1"/>
</dbReference>
<dbReference type="GO" id="GO:0000160">
    <property type="term" value="P:phosphorelay signal transduction system"/>
    <property type="evidence" value="ECO:0007669"/>
    <property type="project" value="InterPro"/>
</dbReference>
<dbReference type="InterPro" id="IPR036513">
    <property type="entry name" value="STAS_dom_sf"/>
</dbReference>
<dbReference type="PANTHER" id="PTHR44591">
    <property type="entry name" value="STRESS RESPONSE REGULATOR PROTEIN 1"/>
    <property type="match status" value="1"/>
</dbReference>
<evidence type="ECO:0000256" key="1">
    <source>
        <dbReference type="ARBA" id="ARBA00022553"/>
    </source>
</evidence>
<dbReference type="EMBL" id="FNLL01000007">
    <property type="protein sequence ID" value="SDU36451.1"/>
    <property type="molecule type" value="Genomic_DNA"/>
</dbReference>
<feature type="domain" description="STAS" evidence="4">
    <location>
        <begin position="139"/>
        <end position="239"/>
    </location>
</feature>
<dbReference type="InterPro" id="IPR002645">
    <property type="entry name" value="STAS_dom"/>
</dbReference>
<evidence type="ECO:0000313" key="5">
    <source>
        <dbReference type="EMBL" id="SDU36451.1"/>
    </source>
</evidence>
<dbReference type="InterPro" id="IPR050595">
    <property type="entry name" value="Bact_response_regulator"/>
</dbReference>
<dbReference type="Pfam" id="PF00072">
    <property type="entry name" value="Response_reg"/>
    <property type="match status" value="1"/>
</dbReference>
<dbReference type="Pfam" id="PF01740">
    <property type="entry name" value="STAS"/>
    <property type="match status" value="1"/>
</dbReference>
<evidence type="ECO:0000259" key="4">
    <source>
        <dbReference type="PROSITE" id="PS50801"/>
    </source>
</evidence>
<evidence type="ECO:0000259" key="3">
    <source>
        <dbReference type="PROSITE" id="PS50110"/>
    </source>
</evidence>
<reference evidence="6" key="1">
    <citation type="submission" date="2016-10" db="EMBL/GenBank/DDBJ databases">
        <authorList>
            <person name="Varghese N."/>
            <person name="Submissions S."/>
        </authorList>
    </citation>
    <scope>NUCLEOTIDE SEQUENCE [LARGE SCALE GENOMIC DNA]</scope>
    <source>
        <strain evidence="6">DSM 3384</strain>
    </source>
</reference>
<feature type="modified residue" description="4-aspartylphosphate" evidence="2">
    <location>
        <position position="54"/>
    </location>
</feature>
<dbReference type="InterPro" id="IPR001789">
    <property type="entry name" value="Sig_transdc_resp-reg_receiver"/>
</dbReference>
<dbReference type="AlphaFoldDB" id="A0A1H2HX35"/>
<dbReference type="Proteomes" id="UP000199608">
    <property type="component" value="Unassembled WGS sequence"/>
</dbReference>
<keyword evidence="6" id="KW-1185">Reference proteome</keyword>
<dbReference type="InterPro" id="IPR011006">
    <property type="entry name" value="CheY-like_superfamily"/>
</dbReference>
<dbReference type="Gene3D" id="3.30.750.24">
    <property type="entry name" value="STAS domain"/>
    <property type="match status" value="1"/>
</dbReference>
<dbReference type="CDD" id="cd07043">
    <property type="entry name" value="STAS_anti-anti-sigma_factors"/>
    <property type="match status" value="1"/>
</dbReference>
<keyword evidence="1 2" id="KW-0597">Phosphoprotein</keyword>
<organism evidence="5 6">
    <name type="scientific">Desulfobacula phenolica</name>
    <dbReference type="NCBI Taxonomy" id="90732"/>
    <lineage>
        <taxon>Bacteria</taxon>
        <taxon>Pseudomonadati</taxon>
        <taxon>Thermodesulfobacteriota</taxon>
        <taxon>Desulfobacteria</taxon>
        <taxon>Desulfobacterales</taxon>
        <taxon>Desulfobacteraceae</taxon>
        <taxon>Desulfobacula</taxon>
    </lineage>
</organism>
<protein>
    <submittedName>
        <fullName evidence="5">Anti-anti-sigma factor</fullName>
    </submittedName>
</protein>
<proteinExistence type="predicted"/>
<dbReference type="SUPFAM" id="SSF52172">
    <property type="entry name" value="CheY-like"/>
    <property type="match status" value="1"/>
</dbReference>